<evidence type="ECO:0000256" key="5">
    <source>
        <dbReference type="ARBA" id="ARBA00023235"/>
    </source>
</evidence>
<dbReference type="EMBL" id="CP031517">
    <property type="protein sequence ID" value="QOS40983.1"/>
    <property type="molecule type" value="Genomic_DNA"/>
</dbReference>
<feature type="binding site" evidence="6">
    <location>
        <position position="205"/>
    </location>
    <ligand>
        <name>Zn(2+)</name>
        <dbReference type="ChEBI" id="CHEBI:29105"/>
    </ligand>
</feature>
<evidence type="ECO:0000256" key="4">
    <source>
        <dbReference type="ARBA" id="ARBA00022833"/>
    </source>
</evidence>
<comment type="pathway">
    <text evidence="6">Glycan metabolism; pectin degradation; 2-dehydro-3-deoxy-D-gluconate from pectin: step 4/5.</text>
</comment>
<evidence type="ECO:0000256" key="2">
    <source>
        <dbReference type="ARBA" id="ARBA00008086"/>
    </source>
</evidence>
<dbReference type="InterPro" id="IPR011051">
    <property type="entry name" value="RmlC_Cupin_sf"/>
</dbReference>
<evidence type="ECO:0000256" key="3">
    <source>
        <dbReference type="ARBA" id="ARBA00022723"/>
    </source>
</evidence>
<dbReference type="EMBL" id="JACHFR010000002">
    <property type="protein sequence ID" value="MBB5219115.1"/>
    <property type="molecule type" value="Genomic_DNA"/>
</dbReference>
<name>A0A840SEC9_9SPIR</name>
<feature type="binding site" evidence="6">
    <location>
        <position position="198"/>
    </location>
    <ligand>
        <name>Zn(2+)</name>
        <dbReference type="ChEBI" id="CHEBI:29105"/>
    </ligand>
</feature>
<dbReference type="EC" id="5.3.1.17" evidence="6"/>
<comment type="function">
    <text evidence="6">Catalyzes the isomerization of 5-dehydro-4-deoxy-D-glucuronate to 3-deoxy-D-glycero-2,5-hexodiulosonate.</text>
</comment>
<dbReference type="PANTHER" id="PTHR38461:SF1">
    <property type="entry name" value="4-DEOXY-L-THREO-5-HEXOSULOSE-URONATE KETOL-ISOMERASE"/>
    <property type="match status" value="1"/>
</dbReference>
<dbReference type="Gene3D" id="2.60.120.520">
    <property type="entry name" value="pectin degrading enzyme 5-keto 4- deoxyuronate isomerase, domain 1"/>
    <property type="match status" value="1"/>
</dbReference>
<dbReference type="InterPro" id="IPR014710">
    <property type="entry name" value="RmlC-like_jellyroll"/>
</dbReference>
<comment type="similarity">
    <text evidence="2 6">Belongs to the KduI family.</text>
</comment>
<dbReference type="AlphaFoldDB" id="A0A840SEC9"/>
<dbReference type="Gene3D" id="2.60.120.10">
    <property type="entry name" value="Jelly Rolls"/>
    <property type="match status" value="1"/>
</dbReference>
<evidence type="ECO:0000256" key="1">
    <source>
        <dbReference type="ARBA" id="ARBA00000552"/>
    </source>
</evidence>
<dbReference type="GO" id="GO:0008270">
    <property type="term" value="F:zinc ion binding"/>
    <property type="evidence" value="ECO:0007669"/>
    <property type="project" value="UniProtKB-UniRule"/>
</dbReference>
<reference evidence="8 10" key="1">
    <citation type="submission" date="2018-08" db="EMBL/GenBank/DDBJ databases">
        <title>The first complete genome of Treponema rectale (CHPAT), a commensal spirochete of the bovine rectum.</title>
        <authorList>
            <person name="Staton G.J."/>
            <person name="Clegg S.R."/>
            <person name="Carter S.D."/>
            <person name="Radford A.D."/>
            <person name="Darby A."/>
            <person name="Hall N."/>
            <person name="Birtles R.J."/>
            <person name="Evans N.J."/>
        </authorList>
    </citation>
    <scope>NUCLEOTIDE SEQUENCE [LARGE SCALE GENOMIC DNA]</scope>
    <source>
        <strain evidence="8 10">CHPA</strain>
    </source>
</reference>
<dbReference type="GO" id="GO:0042840">
    <property type="term" value="P:D-glucuronate catabolic process"/>
    <property type="evidence" value="ECO:0007669"/>
    <property type="project" value="TreeGrafter"/>
</dbReference>
<dbReference type="UniPathway" id="UPA00545">
    <property type="reaction ID" value="UER00826"/>
</dbReference>
<evidence type="ECO:0000313" key="7">
    <source>
        <dbReference type="EMBL" id="MBB5219115.1"/>
    </source>
</evidence>
<evidence type="ECO:0000313" key="9">
    <source>
        <dbReference type="Proteomes" id="UP000578697"/>
    </source>
</evidence>
<dbReference type="SUPFAM" id="SSF51182">
    <property type="entry name" value="RmlC-like cupins"/>
    <property type="match status" value="1"/>
</dbReference>
<dbReference type="GO" id="GO:0008697">
    <property type="term" value="F:4-deoxy-L-threo-5-hexosulose-uronate ketol-isomerase activity"/>
    <property type="evidence" value="ECO:0007669"/>
    <property type="project" value="UniProtKB-UniRule"/>
</dbReference>
<dbReference type="Pfam" id="PF04962">
    <property type="entry name" value="KduI"/>
    <property type="match status" value="1"/>
</dbReference>
<organism evidence="7 9">
    <name type="scientific">Treponema rectale</name>
    <dbReference type="NCBI Taxonomy" id="744512"/>
    <lineage>
        <taxon>Bacteria</taxon>
        <taxon>Pseudomonadati</taxon>
        <taxon>Spirochaetota</taxon>
        <taxon>Spirochaetia</taxon>
        <taxon>Spirochaetales</taxon>
        <taxon>Treponemataceae</taxon>
        <taxon>Treponema</taxon>
    </lineage>
</organism>
<evidence type="ECO:0000256" key="6">
    <source>
        <dbReference type="HAMAP-Rule" id="MF_00687"/>
    </source>
</evidence>
<gene>
    <name evidence="6" type="primary">kduI</name>
    <name evidence="8" type="ORF">DYE49_11215</name>
    <name evidence="7" type="ORF">HNP77_001484</name>
</gene>
<dbReference type="GO" id="GO:0019698">
    <property type="term" value="P:D-galacturonate catabolic process"/>
    <property type="evidence" value="ECO:0007669"/>
    <property type="project" value="TreeGrafter"/>
</dbReference>
<dbReference type="RefSeq" id="WP_184652543.1">
    <property type="nucleotide sequence ID" value="NZ_JACHFR010000002.1"/>
</dbReference>
<reference evidence="7 9" key="2">
    <citation type="submission" date="2020-08" db="EMBL/GenBank/DDBJ databases">
        <title>Genomic Encyclopedia of Type Strains, Phase IV (KMG-IV): sequencing the most valuable type-strain genomes for metagenomic binning, comparative biology and taxonomic classification.</title>
        <authorList>
            <person name="Goeker M."/>
        </authorList>
    </citation>
    <scope>NUCLEOTIDE SEQUENCE [LARGE SCALE GENOMIC DNA]</scope>
    <source>
        <strain evidence="7 9">DSM 103679</strain>
    </source>
</reference>
<keyword evidence="9" id="KW-1185">Reference proteome</keyword>
<dbReference type="Proteomes" id="UP000578697">
    <property type="component" value="Unassembled WGS sequence"/>
</dbReference>
<protein>
    <recommendedName>
        <fullName evidence="6">4-deoxy-L-threo-5-hexosulose-uronate ketol-isomerase</fullName>
        <ecNumber evidence="6">5.3.1.17</ecNumber>
    </recommendedName>
    <alternativeName>
        <fullName evidence="6">5-keto-4-deoxyuronate isomerase</fullName>
    </alternativeName>
    <alternativeName>
        <fullName evidence="6">DKI isomerase</fullName>
    </alternativeName>
</protein>
<dbReference type="KEGG" id="trc:DYE49_11215"/>
<keyword evidence="3 6" id="KW-0479">Metal-binding</keyword>
<dbReference type="PANTHER" id="PTHR38461">
    <property type="entry name" value="4-DEOXY-L-THREO-5-HEXOSULOSE-URONATE KETOL-ISOMERASE"/>
    <property type="match status" value="1"/>
</dbReference>
<dbReference type="InterPro" id="IPR021120">
    <property type="entry name" value="KduI/IolB_isomerase"/>
</dbReference>
<dbReference type="NCBIfam" id="NF002091">
    <property type="entry name" value="PRK00924.1"/>
    <property type="match status" value="1"/>
</dbReference>
<dbReference type="Proteomes" id="UP000593591">
    <property type="component" value="Chromosome"/>
</dbReference>
<accession>A0A840SEC9</accession>
<keyword evidence="5 6" id="KW-0413">Isomerase</keyword>
<dbReference type="CDD" id="cd20294">
    <property type="entry name" value="cupin_KduI_N"/>
    <property type="match status" value="1"/>
</dbReference>
<comment type="cofactor">
    <cofactor evidence="6">
        <name>Zn(2+)</name>
        <dbReference type="ChEBI" id="CHEBI:29105"/>
    </cofactor>
    <text evidence="6">Binds 1 zinc ion per subunit.</text>
</comment>
<dbReference type="PIRSF" id="PIRSF006625">
    <property type="entry name" value="KduI"/>
    <property type="match status" value="1"/>
</dbReference>
<comment type="catalytic activity">
    <reaction evidence="1 6">
        <text>5-dehydro-4-deoxy-D-glucuronate = 3-deoxy-D-glycero-2,5-hexodiulosonate</text>
        <dbReference type="Rhea" id="RHEA:23896"/>
        <dbReference type="ChEBI" id="CHEBI:17117"/>
        <dbReference type="ChEBI" id="CHEBI:29071"/>
        <dbReference type="EC" id="5.3.1.17"/>
    </reaction>
</comment>
<sequence>MDVRYSTGKEAFKHMTTEELRKEFLIQNIFNANDVSAVYSHVDRIVTLGAMPTTEKVDLEKNIDAMKDFGVNYFLERRELGIINIGETGVVNVDGTDYTLNHYDALYIPMGTKKVMLSSKDAAKPAKFYMNSTPAHRAFPLKLITLNDAKHVHLGSLEESNERTINQYIHPDVLDTCQLSMGLTHLEPGSVWNTMPAHTHERRMEVYFYFDIPEDQALFHFFGEPQETRHIVMHNDEAVINPSWSIHSGCGTRNYTFIWSMAGENRTYTDQDWIKTQDLR</sequence>
<proteinExistence type="inferred from homology"/>
<evidence type="ECO:0000313" key="10">
    <source>
        <dbReference type="Proteomes" id="UP000593591"/>
    </source>
</evidence>
<dbReference type="GO" id="GO:0045490">
    <property type="term" value="P:pectin catabolic process"/>
    <property type="evidence" value="ECO:0007669"/>
    <property type="project" value="UniProtKB-UniRule"/>
</dbReference>
<evidence type="ECO:0000313" key="8">
    <source>
        <dbReference type="EMBL" id="QOS40983.1"/>
    </source>
</evidence>
<feature type="binding site" evidence="6">
    <location>
        <position position="200"/>
    </location>
    <ligand>
        <name>Zn(2+)</name>
        <dbReference type="ChEBI" id="CHEBI:29105"/>
    </ligand>
</feature>
<dbReference type="InterPro" id="IPR007045">
    <property type="entry name" value="KduI"/>
</dbReference>
<dbReference type="HAMAP" id="MF_00687">
    <property type="entry name" value="KduI"/>
    <property type="match status" value="1"/>
</dbReference>
<feature type="binding site" evidence="6">
    <location>
        <position position="247"/>
    </location>
    <ligand>
        <name>Zn(2+)</name>
        <dbReference type="ChEBI" id="CHEBI:29105"/>
    </ligand>
</feature>
<dbReference type="CDD" id="cd20491">
    <property type="entry name" value="cupin_KduI_C"/>
    <property type="match status" value="1"/>
</dbReference>
<dbReference type="InterPro" id="IPR027449">
    <property type="entry name" value="KduI_N"/>
</dbReference>
<keyword evidence="4 6" id="KW-0862">Zinc</keyword>